<sequence>MVSRYVLTSLTNETVLVPAHPSLSPGPFHLGVGENIKREFVGWRTIMLPLISKKKRRFETVLLAECCKVHCIGLTTTAHRNTIAEGTCNTTAKEPSSVHMD</sequence>
<organism evidence="1 2">
    <name type="scientific">Guyanagaster necrorhizus</name>
    <dbReference type="NCBI Taxonomy" id="856835"/>
    <lineage>
        <taxon>Eukaryota</taxon>
        <taxon>Fungi</taxon>
        <taxon>Dikarya</taxon>
        <taxon>Basidiomycota</taxon>
        <taxon>Agaricomycotina</taxon>
        <taxon>Agaricomycetes</taxon>
        <taxon>Agaricomycetidae</taxon>
        <taxon>Agaricales</taxon>
        <taxon>Marasmiineae</taxon>
        <taxon>Physalacriaceae</taxon>
        <taxon>Guyanagaster</taxon>
    </lineage>
</organism>
<gene>
    <name evidence="1" type="ORF">BT62DRAFT_553279</name>
</gene>
<reference evidence="1" key="1">
    <citation type="submission" date="2020-11" db="EMBL/GenBank/DDBJ databases">
        <title>Adaptations for nitrogen fixation in a non-lichenized fungal sporocarp promotes dispersal by wood-feeding termites.</title>
        <authorList>
            <consortium name="DOE Joint Genome Institute"/>
            <person name="Koch R.A."/>
            <person name="Yoon G."/>
            <person name="Arayal U."/>
            <person name="Lail K."/>
            <person name="Amirebrahimi M."/>
            <person name="Labutti K."/>
            <person name="Lipzen A."/>
            <person name="Riley R."/>
            <person name="Barry K."/>
            <person name="Henrissat B."/>
            <person name="Grigoriev I.V."/>
            <person name="Herr J.R."/>
            <person name="Aime M.C."/>
        </authorList>
    </citation>
    <scope>NUCLEOTIDE SEQUENCE</scope>
    <source>
        <strain evidence="1">MCA 3950</strain>
    </source>
</reference>
<keyword evidence="2" id="KW-1185">Reference proteome</keyword>
<dbReference type="EMBL" id="MU250563">
    <property type="protein sequence ID" value="KAG7441185.1"/>
    <property type="molecule type" value="Genomic_DNA"/>
</dbReference>
<proteinExistence type="predicted"/>
<dbReference type="AlphaFoldDB" id="A0A9P8AMR9"/>
<accession>A0A9P8AMR9</accession>
<dbReference type="RefSeq" id="XP_043034685.1">
    <property type="nucleotide sequence ID" value="XM_043181366.1"/>
</dbReference>
<dbReference type="Proteomes" id="UP000812287">
    <property type="component" value="Unassembled WGS sequence"/>
</dbReference>
<evidence type="ECO:0000313" key="1">
    <source>
        <dbReference type="EMBL" id="KAG7441185.1"/>
    </source>
</evidence>
<protein>
    <submittedName>
        <fullName evidence="1">Uncharacterized protein</fullName>
    </submittedName>
</protein>
<dbReference type="GeneID" id="66103662"/>
<comment type="caution">
    <text evidence="1">The sequence shown here is derived from an EMBL/GenBank/DDBJ whole genome shotgun (WGS) entry which is preliminary data.</text>
</comment>
<name>A0A9P8AMR9_9AGAR</name>
<evidence type="ECO:0000313" key="2">
    <source>
        <dbReference type="Proteomes" id="UP000812287"/>
    </source>
</evidence>